<dbReference type="WBParaSite" id="nRc.2.0.1.t01084-RA">
    <property type="protein sequence ID" value="nRc.2.0.1.t01084-RA"/>
    <property type="gene ID" value="nRc.2.0.1.g01084"/>
</dbReference>
<organism evidence="1 2">
    <name type="scientific">Romanomermis culicivorax</name>
    <name type="common">Nematode worm</name>
    <dbReference type="NCBI Taxonomy" id="13658"/>
    <lineage>
        <taxon>Eukaryota</taxon>
        <taxon>Metazoa</taxon>
        <taxon>Ecdysozoa</taxon>
        <taxon>Nematoda</taxon>
        <taxon>Enoplea</taxon>
        <taxon>Dorylaimia</taxon>
        <taxon>Mermithida</taxon>
        <taxon>Mermithoidea</taxon>
        <taxon>Mermithidae</taxon>
        <taxon>Romanomermis</taxon>
    </lineage>
</organism>
<name>A0A915HI24_ROMCU</name>
<accession>A0A915HI24</accession>
<protein>
    <submittedName>
        <fullName evidence="2">Uncharacterized protein</fullName>
    </submittedName>
</protein>
<reference evidence="2" key="1">
    <citation type="submission" date="2022-11" db="UniProtKB">
        <authorList>
            <consortium name="WormBaseParasite"/>
        </authorList>
    </citation>
    <scope>IDENTIFICATION</scope>
</reference>
<sequence>MKGASAKKEDLKKKSITDNVVLFDLTIPSCVRTHSMSYTQDMLWAALLRRENLCSVNRNKKLRHRCIDHLRTDEV</sequence>
<keyword evidence="1" id="KW-1185">Reference proteome</keyword>
<proteinExistence type="predicted"/>
<evidence type="ECO:0000313" key="2">
    <source>
        <dbReference type="WBParaSite" id="nRc.2.0.1.t01084-RA"/>
    </source>
</evidence>
<dbReference type="AlphaFoldDB" id="A0A915HI24"/>
<dbReference type="Proteomes" id="UP000887565">
    <property type="component" value="Unplaced"/>
</dbReference>
<evidence type="ECO:0000313" key="1">
    <source>
        <dbReference type="Proteomes" id="UP000887565"/>
    </source>
</evidence>